<evidence type="ECO:0000256" key="1">
    <source>
        <dbReference type="SAM" id="Coils"/>
    </source>
</evidence>
<proteinExistence type="predicted"/>
<feature type="coiled-coil region" evidence="1">
    <location>
        <begin position="19"/>
        <end position="134"/>
    </location>
</feature>
<gene>
    <name evidence="2" type="ORF">HaLaN_27182</name>
</gene>
<organism evidence="2 3">
    <name type="scientific">Haematococcus lacustris</name>
    <name type="common">Green alga</name>
    <name type="synonym">Haematococcus pluvialis</name>
    <dbReference type="NCBI Taxonomy" id="44745"/>
    <lineage>
        <taxon>Eukaryota</taxon>
        <taxon>Viridiplantae</taxon>
        <taxon>Chlorophyta</taxon>
        <taxon>core chlorophytes</taxon>
        <taxon>Chlorophyceae</taxon>
        <taxon>CS clade</taxon>
        <taxon>Chlamydomonadales</taxon>
        <taxon>Haematococcaceae</taxon>
        <taxon>Haematococcus</taxon>
    </lineage>
</organism>
<evidence type="ECO:0000313" key="3">
    <source>
        <dbReference type="Proteomes" id="UP000485058"/>
    </source>
</evidence>
<sequence length="240" mass="26689">MRSLRPAQPLFQKTAKQAAMVTEQHVAQLQGQLEAAKQNTVDTQQKVVLQERRLQRAKQESEDARKQLAPLKARLEEVQGVDRPAAEAAMAEVAALRGKNAVLQAQLQAQSVQLEAANQAVRTAQLQKIEVTQQMVALQQGHLRGNEQAARQAVYAAEVKMIEAGRQKAVHEAELQQIEVTMKEAAHHAAQLQSDYEHLHGLEQHAHQQQPSMCMTLHVAYVGVGRWWDLKVCEQAGGMQ</sequence>
<reference evidence="2 3" key="1">
    <citation type="submission" date="2020-02" db="EMBL/GenBank/DDBJ databases">
        <title>Draft genome sequence of Haematococcus lacustris strain NIES-144.</title>
        <authorList>
            <person name="Morimoto D."/>
            <person name="Nakagawa S."/>
            <person name="Yoshida T."/>
            <person name="Sawayama S."/>
        </authorList>
    </citation>
    <scope>NUCLEOTIDE SEQUENCE [LARGE SCALE GENOMIC DNA]</scope>
    <source>
        <strain evidence="2 3">NIES-144</strain>
    </source>
</reference>
<accession>A0A6A0A816</accession>
<dbReference type="Proteomes" id="UP000485058">
    <property type="component" value="Unassembled WGS sequence"/>
</dbReference>
<keyword evidence="3" id="KW-1185">Reference proteome</keyword>
<dbReference type="EMBL" id="BLLF01003978">
    <property type="protein sequence ID" value="GFH28652.1"/>
    <property type="molecule type" value="Genomic_DNA"/>
</dbReference>
<evidence type="ECO:0000313" key="2">
    <source>
        <dbReference type="EMBL" id="GFH28652.1"/>
    </source>
</evidence>
<name>A0A6A0A816_HAELA</name>
<dbReference type="AlphaFoldDB" id="A0A6A0A816"/>
<comment type="caution">
    <text evidence="2">The sequence shown here is derived from an EMBL/GenBank/DDBJ whole genome shotgun (WGS) entry which is preliminary data.</text>
</comment>
<keyword evidence="1" id="KW-0175">Coiled coil</keyword>
<protein>
    <submittedName>
        <fullName evidence="2">Uncharacterized protein</fullName>
    </submittedName>
</protein>